<sequence length="38" mass="4080">MVNRLNDSRVPSLYGFSVVVKPAGYTGNESSADLDFSS</sequence>
<protein>
    <submittedName>
        <fullName evidence="1">Uncharacterized protein</fullName>
    </submittedName>
</protein>
<evidence type="ECO:0000313" key="2">
    <source>
        <dbReference type="Proteomes" id="UP000259328"/>
    </source>
</evidence>
<dbReference type="EMBL" id="LS991953">
    <property type="protein sequence ID" value="SYV92404.1"/>
    <property type="molecule type" value="Genomic_DNA"/>
</dbReference>
<organism evidence="1 2">
    <name type="scientific">Mycoplasmopsis synoviae</name>
    <name type="common">Mycoplasma synoviae</name>
    <dbReference type="NCBI Taxonomy" id="2109"/>
    <lineage>
        <taxon>Bacteria</taxon>
        <taxon>Bacillati</taxon>
        <taxon>Mycoplasmatota</taxon>
        <taxon>Mycoplasmoidales</taxon>
        <taxon>Metamycoplasmataceae</taxon>
        <taxon>Mycoplasmopsis</taxon>
    </lineage>
</organism>
<dbReference type="Proteomes" id="UP000259328">
    <property type="component" value="Chromosome"/>
</dbReference>
<reference evidence="2" key="1">
    <citation type="submission" date="2018-06" db="EMBL/GenBank/DDBJ databases">
        <authorList>
            <consortium name="Pathogen Informatics"/>
        </authorList>
    </citation>
    <scope>NUCLEOTIDE SEQUENCE [LARGE SCALE GENOMIC DNA]</scope>
    <source>
        <strain evidence="2">NCTC10124</strain>
    </source>
</reference>
<gene>
    <name evidence="1" type="ORF">NCTC10124_00123</name>
</gene>
<dbReference type="AlphaFoldDB" id="A0A3B0PG85"/>
<evidence type="ECO:0000313" key="1">
    <source>
        <dbReference type="EMBL" id="SYV92404.1"/>
    </source>
</evidence>
<accession>A0A3B0PG85</accession>
<name>A0A3B0PG85_MYCSY</name>
<proteinExistence type="predicted"/>